<sequence length="108" mass="13085">MYLSQRLETDTLRVDTEYNRHLVDMKYYEDNTYGSIDILFHKRGSDVNNIFAIECKKRRILQTDITKIHALLRPDFNYQYGVTIEYISKEVKLYQRVRDKIEEETIEI</sequence>
<dbReference type="EMBL" id="SMLW01000437">
    <property type="protein sequence ID" value="MTI24636.1"/>
    <property type="molecule type" value="Genomic_DNA"/>
</dbReference>
<comment type="caution">
    <text evidence="1">The sequence shown here is derived from an EMBL/GenBank/DDBJ whole genome shotgun (WGS) entry which is preliminary data.</text>
</comment>
<evidence type="ECO:0000313" key="1">
    <source>
        <dbReference type="EMBL" id="MTI24636.1"/>
    </source>
</evidence>
<protein>
    <recommendedName>
        <fullName evidence="3">DUF4143 domain-containing protein</fullName>
    </recommendedName>
</protein>
<accession>A0ABW9RKY3</accession>
<reference evidence="1 2" key="1">
    <citation type="submission" date="2019-02" db="EMBL/GenBank/DDBJ databases">
        <authorList>
            <person name="Goldberg S.R."/>
            <person name="Haltli B.A."/>
            <person name="Correa H."/>
            <person name="Russell K.G."/>
        </authorList>
    </citation>
    <scope>NUCLEOTIDE SEQUENCE [LARGE SCALE GENOMIC DNA]</scope>
    <source>
        <strain evidence="1 2">JCM 16186</strain>
    </source>
</reference>
<evidence type="ECO:0000313" key="2">
    <source>
        <dbReference type="Proteomes" id="UP000798808"/>
    </source>
</evidence>
<organism evidence="1 2">
    <name type="scientific">Fulvivirga kasyanovii</name>
    <dbReference type="NCBI Taxonomy" id="396812"/>
    <lineage>
        <taxon>Bacteria</taxon>
        <taxon>Pseudomonadati</taxon>
        <taxon>Bacteroidota</taxon>
        <taxon>Cytophagia</taxon>
        <taxon>Cytophagales</taxon>
        <taxon>Fulvivirgaceae</taxon>
        <taxon>Fulvivirga</taxon>
    </lineage>
</organism>
<proteinExistence type="predicted"/>
<keyword evidence="2" id="KW-1185">Reference proteome</keyword>
<evidence type="ECO:0008006" key="3">
    <source>
        <dbReference type="Google" id="ProtNLM"/>
    </source>
</evidence>
<dbReference type="RefSeq" id="WP_185155992.1">
    <property type="nucleotide sequence ID" value="NZ_BAAAFL010000065.1"/>
</dbReference>
<gene>
    <name evidence="1" type="ORF">E1163_06740</name>
</gene>
<name>A0ABW9RKY3_9BACT</name>
<dbReference type="Proteomes" id="UP000798808">
    <property type="component" value="Unassembled WGS sequence"/>
</dbReference>